<sequence length="425" mass="46307">MKKHRIVEPAEILLPRADTDLEKWACLACDQFTSQPEYWQQAEALAGDSPSCLDLVLPEVYLDQPGVEARIENIHRAMRDALAHTLTRRVQGFVYVRRTTGSGVREGLVAAVDLEQYSYTKGAQPLIRPTENTVESRIPPRLAVRRGAALETPHILMLVDDPQNTLLGPLAAAREKLPLLYDTPLMLGGGRIEGRAVTDPVLVESVVAAAEAFAVRPGPGGRSPIAIAVGDGNHSLATAKAWWEEVKAGLSPAQAEGHPARYCLVELENIHDPAILVEPIHRVVFGVPEDAFTDAMQRFFAARGAALTRPGSAGDACQRFTLVTADGDRHYAVQNPAWPLCVGSLEAFLSDYLPAHPAARVDYIHGEAAVRGLAGRGALGLLLPPFEKEDLFRGVYLGGVLPKKTFSMGHAEEKRYYLECRRITP</sequence>
<dbReference type="AlphaFoldDB" id="A0A923L279"/>
<dbReference type="PANTHER" id="PTHR36454:SF1">
    <property type="entry name" value="DUF1015 DOMAIN-CONTAINING PROTEIN"/>
    <property type="match status" value="1"/>
</dbReference>
<dbReference type="PANTHER" id="PTHR36454">
    <property type="entry name" value="LMO2823 PROTEIN"/>
    <property type="match status" value="1"/>
</dbReference>
<keyword evidence="2" id="KW-1185">Reference proteome</keyword>
<name>A0A923L279_9FIRM</name>
<comment type="caution">
    <text evidence="1">The sequence shown here is derived from an EMBL/GenBank/DDBJ whole genome shotgun (WGS) entry which is preliminary data.</text>
</comment>
<protein>
    <submittedName>
        <fullName evidence="1">DUF1015 domain-containing protein</fullName>
    </submittedName>
</protein>
<organism evidence="1 2">
    <name type="scientific">Anaerofilum hominis</name>
    <dbReference type="NCBI Taxonomy" id="2763016"/>
    <lineage>
        <taxon>Bacteria</taxon>
        <taxon>Bacillati</taxon>
        <taxon>Bacillota</taxon>
        <taxon>Clostridia</taxon>
        <taxon>Eubacteriales</taxon>
        <taxon>Oscillospiraceae</taxon>
        <taxon>Anaerofilum</taxon>
    </lineage>
</organism>
<reference evidence="1" key="1">
    <citation type="submission" date="2020-08" db="EMBL/GenBank/DDBJ databases">
        <title>Genome public.</title>
        <authorList>
            <person name="Liu C."/>
            <person name="Sun Q."/>
        </authorList>
    </citation>
    <scope>NUCLEOTIDE SEQUENCE</scope>
    <source>
        <strain evidence="1">BX8</strain>
    </source>
</reference>
<evidence type="ECO:0000313" key="1">
    <source>
        <dbReference type="EMBL" id="MBC5582515.1"/>
    </source>
</evidence>
<dbReference type="Pfam" id="PF06245">
    <property type="entry name" value="DUF1015"/>
    <property type="match status" value="1"/>
</dbReference>
<dbReference type="InterPro" id="IPR008323">
    <property type="entry name" value="UCP033563"/>
</dbReference>
<accession>A0A923L279</accession>
<dbReference type="Proteomes" id="UP000659630">
    <property type="component" value="Unassembled WGS sequence"/>
</dbReference>
<dbReference type="EMBL" id="JACONZ010000005">
    <property type="protein sequence ID" value="MBC5582515.1"/>
    <property type="molecule type" value="Genomic_DNA"/>
</dbReference>
<gene>
    <name evidence="1" type="ORF">H8S23_13455</name>
</gene>
<proteinExistence type="predicted"/>
<evidence type="ECO:0000313" key="2">
    <source>
        <dbReference type="Proteomes" id="UP000659630"/>
    </source>
</evidence>
<dbReference type="RefSeq" id="WP_186888873.1">
    <property type="nucleotide sequence ID" value="NZ_JACONZ010000005.1"/>
</dbReference>